<dbReference type="OrthoDB" id="4499048at2759"/>
<accession>A0A317VCV4</accession>
<dbReference type="STRING" id="1448321.A0A317VCV4"/>
<organism evidence="2 3">
    <name type="scientific">Aspergillus heteromorphus CBS 117.55</name>
    <dbReference type="NCBI Taxonomy" id="1448321"/>
    <lineage>
        <taxon>Eukaryota</taxon>
        <taxon>Fungi</taxon>
        <taxon>Dikarya</taxon>
        <taxon>Ascomycota</taxon>
        <taxon>Pezizomycotina</taxon>
        <taxon>Eurotiomycetes</taxon>
        <taxon>Eurotiomycetidae</taxon>
        <taxon>Eurotiales</taxon>
        <taxon>Aspergillaceae</taxon>
        <taxon>Aspergillus</taxon>
        <taxon>Aspergillus subgen. Circumdati</taxon>
    </lineage>
</organism>
<dbReference type="GeneID" id="37060386"/>
<dbReference type="AlphaFoldDB" id="A0A317VCV4"/>
<comment type="caution">
    <text evidence="2">The sequence shown here is derived from an EMBL/GenBank/DDBJ whole genome shotgun (WGS) entry which is preliminary data.</text>
</comment>
<protein>
    <submittedName>
        <fullName evidence="2">Uncharacterized protein</fullName>
    </submittedName>
</protein>
<evidence type="ECO:0000313" key="2">
    <source>
        <dbReference type="EMBL" id="PWY69700.1"/>
    </source>
</evidence>
<dbReference type="RefSeq" id="XP_025395652.1">
    <property type="nucleotide sequence ID" value="XM_025538149.1"/>
</dbReference>
<reference evidence="2 3" key="1">
    <citation type="submission" date="2016-12" db="EMBL/GenBank/DDBJ databases">
        <title>The genomes of Aspergillus section Nigri reveals drivers in fungal speciation.</title>
        <authorList>
            <consortium name="DOE Joint Genome Institute"/>
            <person name="Vesth T.C."/>
            <person name="Nybo J."/>
            <person name="Theobald S."/>
            <person name="Brandl J."/>
            <person name="Frisvad J.C."/>
            <person name="Nielsen K.F."/>
            <person name="Lyhne E.K."/>
            <person name="Kogle M.E."/>
            <person name="Kuo A."/>
            <person name="Riley R."/>
            <person name="Clum A."/>
            <person name="Nolan M."/>
            <person name="Lipzen A."/>
            <person name="Salamov A."/>
            <person name="Henrissat B."/>
            <person name="Wiebenga A."/>
            <person name="De Vries R.P."/>
            <person name="Grigoriev I.V."/>
            <person name="Mortensen U.H."/>
            <person name="Andersen M.R."/>
            <person name="Baker S.E."/>
        </authorList>
    </citation>
    <scope>NUCLEOTIDE SEQUENCE [LARGE SCALE GENOMIC DNA]</scope>
    <source>
        <strain evidence="2 3">CBS 117.55</strain>
    </source>
</reference>
<evidence type="ECO:0000313" key="3">
    <source>
        <dbReference type="Proteomes" id="UP000247233"/>
    </source>
</evidence>
<feature type="region of interest" description="Disordered" evidence="1">
    <location>
        <begin position="57"/>
        <end position="81"/>
    </location>
</feature>
<feature type="compositionally biased region" description="Polar residues" evidence="1">
    <location>
        <begin position="57"/>
        <end position="76"/>
    </location>
</feature>
<dbReference type="EMBL" id="MSFL01000032">
    <property type="protein sequence ID" value="PWY69700.1"/>
    <property type="molecule type" value="Genomic_DNA"/>
</dbReference>
<proteinExistence type="predicted"/>
<gene>
    <name evidence="2" type="ORF">BO70DRAFT_144643</name>
</gene>
<name>A0A317VCV4_9EURO</name>
<dbReference type="Proteomes" id="UP000247233">
    <property type="component" value="Unassembled WGS sequence"/>
</dbReference>
<sequence>MTPIRNYLLHPRPDPLLHSLTRPSHRPAAVTLARKIPTATTAIAPFSLSAHTSAFRKTTDTSARNVPPDNDSSSGDAGQPQHWKYDLSFKTQIGKAALFTVLGMAGAVEGWTWYRETRRWWRGVGDGDDGEEI</sequence>
<keyword evidence="3" id="KW-1185">Reference proteome</keyword>
<evidence type="ECO:0000256" key="1">
    <source>
        <dbReference type="SAM" id="MobiDB-lite"/>
    </source>
</evidence>
<dbReference type="VEuPathDB" id="FungiDB:BO70DRAFT_144643"/>